<evidence type="ECO:0000259" key="1">
    <source>
        <dbReference type="Pfam" id="PF00248"/>
    </source>
</evidence>
<feature type="domain" description="NADP-dependent oxidoreductase" evidence="1">
    <location>
        <begin position="16"/>
        <end position="287"/>
    </location>
</feature>
<accession>A0A285UC86</accession>
<dbReference type="PANTHER" id="PTHR43312">
    <property type="entry name" value="D-THREO-ALDOSE 1-DEHYDROGENASE"/>
    <property type="match status" value="1"/>
</dbReference>
<dbReference type="InterPro" id="IPR053135">
    <property type="entry name" value="AKR2_Oxidoreductase"/>
</dbReference>
<sequence length="299" mass="33968">MRNRKVGNSTIEISELSLGCMSLPTNVNEAKPVIELAIDRGMNYFDTADLYDKGRNEEIVGECLKAYRHNIVLATKVGNVWNPDGNGWHWDASPAHIEEGLKESLLRLKTDYIDIYQLHGGTIDDSWHEIIYAFEKLKKEGLIREYGISSIRPNVFNPFFKNSAAISNMMQYSILDRRAEEWFESIQNSGASVVTRGSIAKGLLTNEWKTRSENSNGYMSYSKEELVEVLRRIEEEFGDVHAASLAFNLSHPVIASTVIGARNEKQLLENLSSYEKAQQISNIESIKNFVKLDVYAEHR</sequence>
<dbReference type="InterPro" id="IPR023210">
    <property type="entry name" value="NADP_OxRdtase_dom"/>
</dbReference>
<proteinExistence type="predicted"/>
<dbReference type="PRINTS" id="PR00069">
    <property type="entry name" value="ALDKETRDTASE"/>
</dbReference>
<evidence type="ECO:0000313" key="3">
    <source>
        <dbReference type="Proteomes" id="UP000219252"/>
    </source>
</evidence>
<dbReference type="RefSeq" id="WP_097149054.1">
    <property type="nucleotide sequence ID" value="NZ_OBQC01000004.1"/>
</dbReference>
<organism evidence="2 3">
    <name type="scientific">Ureibacillus acetophenoni</name>
    <dbReference type="NCBI Taxonomy" id="614649"/>
    <lineage>
        <taxon>Bacteria</taxon>
        <taxon>Bacillati</taxon>
        <taxon>Bacillota</taxon>
        <taxon>Bacilli</taxon>
        <taxon>Bacillales</taxon>
        <taxon>Caryophanaceae</taxon>
        <taxon>Ureibacillus</taxon>
    </lineage>
</organism>
<gene>
    <name evidence="2" type="ORF">SAMN05877842_10448</name>
</gene>
<dbReference type="Proteomes" id="UP000219252">
    <property type="component" value="Unassembled WGS sequence"/>
</dbReference>
<dbReference type="InterPro" id="IPR020471">
    <property type="entry name" value="AKR"/>
</dbReference>
<evidence type="ECO:0000313" key="2">
    <source>
        <dbReference type="EMBL" id="SOC38186.1"/>
    </source>
</evidence>
<reference evidence="3" key="1">
    <citation type="submission" date="2017-08" db="EMBL/GenBank/DDBJ databases">
        <authorList>
            <person name="Varghese N."/>
            <person name="Submissions S."/>
        </authorList>
    </citation>
    <scope>NUCLEOTIDE SEQUENCE [LARGE SCALE GENOMIC DNA]</scope>
    <source>
        <strain evidence="3">JC23</strain>
    </source>
</reference>
<dbReference type="Pfam" id="PF00248">
    <property type="entry name" value="Aldo_ket_red"/>
    <property type="match status" value="1"/>
</dbReference>
<dbReference type="GO" id="GO:0016491">
    <property type="term" value="F:oxidoreductase activity"/>
    <property type="evidence" value="ECO:0007669"/>
    <property type="project" value="InterPro"/>
</dbReference>
<dbReference type="PANTHER" id="PTHR43312:SF1">
    <property type="entry name" value="NADP-DEPENDENT OXIDOREDUCTASE DOMAIN-CONTAINING PROTEIN"/>
    <property type="match status" value="1"/>
</dbReference>
<protein>
    <submittedName>
        <fullName evidence="2">Aryl-alcohol dehydrogenase-like predicted oxidoreductase</fullName>
    </submittedName>
</protein>
<keyword evidence="3" id="KW-1185">Reference proteome</keyword>
<dbReference type="SUPFAM" id="SSF51430">
    <property type="entry name" value="NAD(P)-linked oxidoreductase"/>
    <property type="match status" value="1"/>
</dbReference>
<dbReference type="AlphaFoldDB" id="A0A285UC86"/>
<name>A0A285UC86_9BACL</name>
<dbReference type="OrthoDB" id="9773828at2"/>
<dbReference type="InterPro" id="IPR036812">
    <property type="entry name" value="NAD(P)_OxRdtase_dom_sf"/>
</dbReference>
<dbReference type="CDD" id="cd19086">
    <property type="entry name" value="AKR_AKR11C1"/>
    <property type="match status" value="1"/>
</dbReference>
<dbReference type="EMBL" id="OBQC01000004">
    <property type="protein sequence ID" value="SOC38186.1"/>
    <property type="molecule type" value="Genomic_DNA"/>
</dbReference>
<dbReference type="Gene3D" id="3.20.20.100">
    <property type="entry name" value="NADP-dependent oxidoreductase domain"/>
    <property type="match status" value="1"/>
</dbReference>